<dbReference type="AlphaFoldDB" id="A0A917QPN5"/>
<name>A0A917QPN5_9ACTN</name>
<evidence type="ECO:0000256" key="1">
    <source>
        <dbReference type="SAM" id="MobiDB-lite"/>
    </source>
</evidence>
<organism evidence="2 3">
    <name type="scientific">Streptomyces flaveus</name>
    <dbReference type="NCBI Taxonomy" id="66370"/>
    <lineage>
        <taxon>Bacteria</taxon>
        <taxon>Bacillati</taxon>
        <taxon>Actinomycetota</taxon>
        <taxon>Actinomycetes</taxon>
        <taxon>Kitasatosporales</taxon>
        <taxon>Streptomycetaceae</taxon>
        <taxon>Streptomyces</taxon>
        <taxon>Streptomyces aurantiacus group</taxon>
    </lineage>
</organism>
<keyword evidence="3" id="KW-1185">Reference proteome</keyword>
<evidence type="ECO:0000313" key="3">
    <source>
        <dbReference type="Proteomes" id="UP000637788"/>
    </source>
</evidence>
<sequence length="92" mass="9592">MADSPLYGSESGHGVPSRGPIPSLRRHEPLSGREVSRSSPAPAWWCPPGGAEHGPVEDVMLGRGGQGAAAFAASGVIKATKFREQRTRSVVS</sequence>
<dbReference type="Proteomes" id="UP000637788">
    <property type="component" value="Unassembled WGS sequence"/>
</dbReference>
<feature type="compositionally biased region" description="Basic and acidic residues" evidence="1">
    <location>
        <begin position="25"/>
        <end position="36"/>
    </location>
</feature>
<feature type="compositionally biased region" description="Low complexity" evidence="1">
    <location>
        <begin position="40"/>
        <end position="50"/>
    </location>
</feature>
<accession>A0A917QPN5</accession>
<evidence type="ECO:0000313" key="2">
    <source>
        <dbReference type="EMBL" id="GGK62722.1"/>
    </source>
</evidence>
<dbReference type="EMBL" id="BMPQ01000005">
    <property type="protein sequence ID" value="GGK62722.1"/>
    <property type="molecule type" value="Genomic_DNA"/>
</dbReference>
<protein>
    <submittedName>
        <fullName evidence="2">Uncharacterized protein</fullName>
    </submittedName>
</protein>
<gene>
    <name evidence="2" type="ORF">GCM10010094_24310</name>
</gene>
<reference evidence="2" key="1">
    <citation type="journal article" date="2014" name="Int. J. Syst. Evol. Microbiol.">
        <title>Complete genome sequence of Corynebacterium casei LMG S-19264T (=DSM 44701T), isolated from a smear-ripened cheese.</title>
        <authorList>
            <consortium name="US DOE Joint Genome Institute (JGI-PGF)"/>
            <person name="Walter F."/>
            <person name="Albersmeier A."/>
            <person name="Kalinowski J."/>
            <person name="Ruckert C."/>
        </authorList>
    </citation>
    <scope>NUCLEOTIDE SEQUENCE</scope>
    <source>
        <strain evidence="2">JCM 3035</strain>
    </source>
</reference>
<reference evidence="2" key="2">
    <citation type="submission" date="2020-09" db="EMBL/GenBank/DDBJ databases">
        <authorList>
            <person name="Sun Q."/>
            <person name="Ohkuma M."/>
        </authorList>
    </citation>
    <scope>NUCLEOTIDE SEQUENCE</scope>
    <source>
        <strain evidence="2">JCM 3035</strain>
    </source>
</reference>
<comment type="caution">
    <text evidence="2">The sequence shown here is derived from an EMBL/GenBank/DDBJ whole genome shotgun (WGS) entry which is preliminary data.</text>
</comment>
<feature type="region of interest" description="Disordered" evidence="1">
    <location>
        <begin position="1"/>
        <end position="52"/>
    </location>
</feature>
<proteinExistence type="predicted"/>